<name>A0ABY3SU07_9GAMM</name>
<accession>A0ABY3SU07</accession>
<dbReference type="Proteomes" id="UP001054801">
    <property type="component" value="Chromosome"/>
</dbReference>
<dbReference type="RefSeq" id="WP_236496768.1">
    <property type="nucleotide sequence ID" value="NZ_CP091244.1"/>
</dbReference>
<feature type="domain" description="DUF883" evidence="2">
    <location>
        <begin position="14"/>
        <end position="57"/>
    </location>
</feature>
<evidence type="ECO:0000313" key="4">
    <source>
        <dbReference type="Proteomes" id="UP001054801"/>
    </source>
</evidence>
<keyword evidence="4" id="KW-1185">Reference proteome</keyword>
<dbReference type="Pfam" id="PF05957">
    <property type="entry name" value="DUF883"/>
    <property type="match status" value="1"/>
</dbReference>
<organism evidence="3 4">
    <name type="scientific">Thiothrix winogradskyi</name>
    <dbReference type="NCBI Taxonomy" id="96472"/>
    <lineage>
        <taxon>Bacteria</taxon>
        <taxon>Pseudomonadati</taxon>
        <taxon>Pseudomonadota</taxon>
        <taxon>Gammaproteobacteria</taxon>
        <taxon>Thiotrichales</taxon>
        <taxon>Thiotrichaceae</taxon>
        <taxon>Thiothrix</taxon>
    </lineage>
</organism>
<evidence type="ECO:0000259" key="2">
    <source>
        <dbReference type="Pfam" id="PF05957"/>
    </source>
</evidence>
<reference evidence="3" key="1">
    <citation type="journal article" date="2022" name="Microorganisms">
        <title>Two New Species of Filamentous Sulfur Bacteria of the Genus Thiothrix, Thiothrix winogradskyi sp. nov. and 'Candidatus Thiothrix sulfatifontis' sp. nov.</title>
        <authorList>
            <person name="Ravin N.V."/>
            <person name="Rossetti S."/>
            <person name="Beletsky A.V."/>
            <person name="Kadnikov V.V."/>
            <person name="Rudenko T.S."/>
            <person name="Smolyakov D.D."/>
            <person name="Moskvitina M.I."/>
            <person name="Gureeva M.V."/>
            <person name="Mardanov A.V."/>
            <person name="Grabovich M.Y."/>
        </authorList>
    </citation>
    <scope>NUCLEOTIDE SEQUENCE</scope>
    <source>
        <strain evidence="3">CT3</strain>
    </source>
</reference>
<proteinExistence type="predicted"/>
<dbReference type="EMBL" id="CP091244">
    <property type="protein sequence ID" value="UJS22963.1"/>
    <property type="molecule type" value="Genomic_DNA"/>
</dbReference>
<evidence type="ECO:0000256" key="1">
    <source>
        <dbReference type="SAM" id="MobiDB-lite"/>
    </source>
</evidence>
<feature type="region of interest" description="Disordered" evidence="1">
    <location>
        <begin position="38"/>
        <end position="57"/>
    </location>
</feature>
<evidence type="ECO:0000313" key="3">
    <source>
        <dbReference type="EMBL" id="UJS22963.1"/>
    </source>
</evidence>
<protein>
    <submittedName>
        <fullName evidence="3">DUF883 domain-containing protein</fullName>
    </submittedName>
</protein>
<dbReference type="InterPro" id="IPR043604">
    <property type="entry name" value="DUF883_N"/>
</dbReference>
<sequence length="105" mass="11554">MQHSKTTETEIDFRAEFDTLRDQVNELLKSLKNKTEATASSLGENVESKMEHYQDQAGQKLHDAYAAGNAGLNDVGEHIRKNPVASMLIAFGVGYAIFKVLGQGK</sequence>
<dbReference type="Gene3D" id="1.20.5.1230">
    <property type="entry name" value="Apolipoprotein A-I"/>
    <property type="match status" value="1"/>
</dbReference>
<gene>
    <name evidence="3" type="ORF">L2Y54_13540</name>
</gene>